<keyword evidence="2" id="KW-1185">Reference proteome</keyword>
<organism evidence="1 2">
    <name type="scientific">Entamoeba invadens IP1</name>
    <dbReference type="NCBI Taxonomy" id="370355"/>
    <lineage>
        <taxon>Eukaryota</taxon>
        <taxon>Amoebozoa</taxon>
        <taxon>Evosea</taxon>
        <taxon>Archamoebae</taxon>
        <taxon>Mastigamoebida</taxon>
        <taxon>Entamoebidae</taxon>
        <taxon>Entamoeba</taxon>
    </lineage>
</organism>
<protein>
    <submittedName>
        <fullName evidence="1">Uncharacterized protein</fullName>
    </submittedName>
</protein>
<reference evidence="1 2" key="1">
    <citation type="submission" date="2012-10" db="EMBL/GenBank/DDBJ databases">
        <authorList>
            <person name="Zafar N."/>
            <person name="Inman J."/>
            <person name="Hall N."/>
            <person name="Lorenzi H."/>
            <person name="Caler E."/>
        </authorList>
    </citation>
    <scope>NUCLEOTIDE SEQUENCE [LARGE SCALE GENOMIC DNA]</scope>
    <source>
        <strain evidence="1 2">IP1</strain>
    </source>
</reference>
<dbReference type="GO" id="GO:0016593">
    <property type="term" value="C:Cdc73/Paf1 complex"/>
    <property type="evidence" value="ECO:0007669"/>
    <property type="project" value="InterPro"/>
</dbReference>
<accession>L7FPV0</accession>
<dbReference type="OrthoDB" id="10260285at2759"/>
<dbReference type="GeneID" id="14891222"/>
<gene>
    <name evidence="1" type="ORF">EIN_117890</name>
</gene>
<dbReference type="GO" id="GO:0006368">
    <property type="term" value="P:transcription elongation by RNA polymerase II"/>
    <property type="evidence" value="ECO:0007669"/>
    <property type="project" value="InterPro"/>
</dbReference>
<dbReference type="OMA" id="KIPVECK"/>
<dbReference type="InterPro" id="IPR007133">
    <property type="entry name" value="RNA_pol_II-assoc_Paf1"/>
</dbReference>
<evidence type="ECO:0000313" key="2">
    <source>
        <dbReference type="Proteomes" id="UP000014680"/>
    </source>
</evidence>
<dbReference type="EMBL" id="KB206391">
    <property type="protein sequence ID" value="ELP92215.1"/>
    <property type="molecule type" value="Genomic_DNA"/>
</dbReference>
<dbReference type="RefSeq" id="XP_004258986.1">
    <property type="nucleotide sequence ID" value="XM_004258938.1"/>
</dbReference>
<name>L7FPV0_ENTIV</name>
<sequence length="102" mass="11477">MSKPKFVSTIRYHNSLPKIPVECKHLRFVVEMDDFSSYVPTTLEDSFKLPLPNDPTFGVNADTSLPEVFYTPKIDPSSTIPKDLFDVTQKLSSTTGTIQIQP</sequence>
<evidence type="ECO:0000313" key="1">
    <source>
        <dbReference type="EMBL" id="ELP92215.1"/>
    </source>
</evidence>
<dbReference type="Proteomes" id="UP000014680">
    <property type="component" value="Unassembled WGS sequence"/>
</dbReference>
<dbReference type="KEGG" id="eiv:EIN_117890"/>
<dbReference type="VEuPathDB" id="AmoebaDB:EIN_117890"/>
<dbReference type="AlphaFoldDB" id="L7FPV0"/>
<dbReference type="Pfam" id="PF03985">
    <property type="entry name" value="Paf1"/>
    <property type="match status" value="1"/>
</dbReference>
<proteinExistence type="predicted"/>